<evidence type="ECO:0008006" key="4">
    <source>
        <dbReference type="Google" id="ProtNLM"/>
    </source>
</evidence>
<proteinExistence type="predicted"/>
<dbReference type="PANTHER" id="PTHR28155">
    <property type="entry name" value="ACR243WP"/>
    <property type="match status" value="1"/>
</dbReference>
<dbReference type="InterPro" id="IPR053263">
    <property type="entry name" value="Euk_RPA34_RNAP_subunit"/>
</dbReference>
<dbReference type="OrthoDB" id="4089784at2759"/>
<dbReference type="InParanoid" id="I2GZC5"/>
<dbReference type="KEGG" id="tbl:TBLA_0B06540"/>
<dbReference type="PANTHER" id="PTHR28155:SF1">
    <property type="entry name" value="DNA-DIRECTED RNA POLYMERASE I SUBUNIT RPA34.5-DOMAIN-CONTAINING PROTEIN"/>
    <property type="match status" value="1"/>
</dbReference>
<dbReference type="RefSeq" id="XP_004178996.1">
    <property type="nucleotide sequence ID" value="XM_004178948.1"/>
</dbReference>
<feature type="region of interest" description="Disordered" evidence="1">
    <location>
        <begin position="185"/>
        <end position="251"/>
    </location>
</feature>
<dbReference type="Pfam" id="PF08208">
    <property type="entry name" value="RNA_polI_A34"/>
    <property type="match status" value="1"/>
</dbReference>
<feature type="compositionally biased region" description="Basic and acidic residues" evidence="1">
    <location>
        <begin position="206"/>
        <end position="221"/>
    </location>
</feature>
<organism evidence="2 3">
    <name type="scientific">Henningerozyma blattae (strain ATCC 34711 / CBS 6284 / DSM 70876 / NBRC 10599 / NRRL Y-10934 / UCD 77-7)</name>
    <name type="common">Yeast</name>
    <name type="synonym">Tetrapisispora blattae</name>
    <dbReference type="NCBI Taxonomy" id="1071380"/>
    <lineage>
        <taxon>Eukaryota</taxon>
        <taxon>Fungi</taxon>
        <taxon>Dikarya</taxon>
        <taxon>Ascomycota</taxon>
        <taxon>Saccharomycotina</taxon>
        <taxon>Saccharomycetes</taxon>
        <taxon>Saccharomycetales</taxon>
        <taxon>Saccharomycetaceae</taxon>
        <taxon>Henningerozyma</taxon>
    </lineage>
</organism>
<evidence type="ECO:0000313" key="2">
    <source>
        <dbReference type="EMBL" id="CCH59477.1"/>
    </source>
</evidence>
<keyword evidence="3" id="KW-1185">Reference proteome</keyword>
<feature type="region of interest" description="Disordered" evidence="1">
    <location>
        <begin position="1"/>
        <end position="28"/>
    </location>
</feature>
<dbReference type="GO" id="GO:0005736">
    <property type="term" value="C:RNA polymerase I complex"/>
    <property type="evidence" value="ECO:0007669"/>
    <property type="project" value="EnsemblFungi"/>
</dbReference>
<dbReference type="Gene3D" id="6.20.250.70">
    <property type="match status" value="1"/>
</dbReference>
<dbReference type="GO" id="GO:0006363">
    <property type="term" value="P:termination of RNA polymerase I transcription"/>
    <property type="evidence" value="ECO:0007669"/>
    <property type="project" value="EnsemblFungi"/>
</dbReference>
<dbReference type="GO" id="GO:0006361">
    <property type="term" value="P:transcription initiation at RNA polymerase I promoter"/>
    <property type="evidence" value="ECO:0007669"/>
    <property type="project" value="EnsemblFungi"/>
</dbReference>
<dbReference type="STRING" id="1071380.I2GZC5"/>
<dbReference type="GO" id="GO:0006362">
    <property type="term" value="P:transcription elongation by RNA polymerase I"/>
    <property type="evidence" value="ECO:0007669"/>
    <property type="project" value="EnsemblFungi"/>
</dbReference>
<dbReference type="FunCoup" id="I2GZC5">
    <property type="interactions" value="257"/>
</dbReference>
<dbReference type="GO" id="GO:0003899">
    <property type="term" value="F:DNA-directed RNA polymerase activity"/>
    <property type="evidence" value="ECO:0007669"/>
    <property type="project" value="EnsemblFungi"/>
</dbReference>
<protein>
    <recommendedName>
        <fullName evidence="4">DNA-directed RNA polymerase I subunit RPA34</fullName>
    </recommendedName>
</protein>
<dbReference type="AlphaFoldDB" id="I2GZC5"/>
<name>I2GZC5_HENB6</name>
<feature type="compositionally biased region" description="Basic and acidic residues" evidence="1">
    <location>
        <begin position="241"/>
        <end position="251"/>
    </location>
</feature>
<feature type="compositionally biased region" description="Basic residues" evidence="1">
    <location>
        <begin position="222"/>
        <end position="240"/>
    </location>
</feature>
<dbReference type="eggNOG" id="ENOG502S2EI">
    <property type="taxonomic scope" value="Eukaryota"/>
</dbReference>
<evidence type="ECO:0000256" key="1">
    <source>
        <dbReference type="SAM" id="MobiDB-lite"/>
    </source>
</evidence>
<dbReference type="GeneID" id="14494317"/>
<dbReference type="Proteomes" id="UP000002866">
    <property type="component" value="Chromosome 2"/>
</dbReference>
<gene>
    <name evidence="2" type="primary">TBLA0B06540</name>
    <name evidence="2" type="ORF">TBLA_0B06540</name>
</gene>
<reference evidence="2 3" key="1">
    <citation type="journal article" date="2011" name="Proc. Natl. Acad. Sci. U.S.A.">
        <title>Evolutionary erosion of yeast sex chromosomes by mating-type switching accidents.</title>
        <authorList>
            <person name="Gordon J.L."/>
            <person name="Armisen D."/>
            <person name="Proux-Wera E."/>
            <person name="Oheigeartaigh S.S."/>
            <person name="Byrne K.P."/>
            <person name="Wolfe K.H."/>
        </authorList>
    </citation>
    <scope>NUCLEOTIDE SEQUENCE [LARGE SCALE GENOMIC DNA]</scope>
    <source>
        <strain evidence="3">ATCC 34711 / CBS 6284 / DSM 70876 / NBRC 10599 / NRRL Y-10934 / UCD 77-7</strain>
    </source>
</reference>
<evidence type="ECO:0000313" key="3">
    <source>
        <dbReference type="Proteomes" id="UP000002866"/>
    </source>
</evidence>
<dbReference type="EMBL" id="HE806317">
    <property type="protein sequence ID" value="CCH59477.1"/>
    <property type="molecule type" value="Genomic_DNA"/>
</dbReference>
<dbReference type="InterPro" id="IPR013240">
    <property type="entry name" value="DNA-dir_RNA_pol1_su_RPA34"/>
</dbReference>
<dbReference type="HOGENOM" id="CLU_090034_0_0_1"/>
<sequence length="251" mass="28851">MSKATLSKEYISDSESESVHEDDSPVQSFEVPKQFKKIENLKKFPTSKKLKENKEELWLIKVPTTLDISTLKTLPINKDSKLSSVIELKGEKRSNKAYSISESVVQHEGSDSSNFSLLVPDEERTSLKLSNKNKSLNFDRVFTINEMVKIPEIAYDKIRVPRENVVKPKNLTLKHFATGYSASDFGLEDEQSNKSKKRKSSDVINEETHKEEQTQKEEPATKKKKEKKDKKDKKKKKKEKNKLDTDNSRVS</sequence>
<accession>I2GZC5</accession>
<dbReference type="OMA" id="HFPTGYG"/>